<evidence type="ECO:0000259" key="2">
    <source>
        <dbReference type="Pfam" id="PF13193"/>
    </source>
</evidence>
<organism evidence="3 4">
    <name type="scientific">Brevibacterium daeguense</name>
    <dbReference type="NCBI Taxonomy" id="909936"/>
    <lineage>
        <taxon>Bacteria</taxon>
        <taxon>Bacillati</taxon>
        <taxon>Actinomycetota</taxon>
        <taxon>Actinomycetes</taxon>
        <taxon>Micrococcales</taxon>
        <taxon>Brevibacteriaceae</taxon>
        <taxon>Brevibacterium</taxon>
    </lineage>
</organism>
<dbReference type="InterPro" id="IPR045851">
    <property type="entry name" value="AMP-bd_C_sf"/>
</dbReference>
<dbReference type="PROSITE" id="PS00455">
    <property type="entry name" value="AMP_BINDING"/>
    <property type="match status" value="1"/>
</dbReference>
<gene>
    <name evidence="3" type="ORF">GCM10022261_01710</name>
</gene>
<dbReference type="Gene3D" id="3.30.300.30">
    <property type="match status" value="1"/>
</dbReference>
<name>A0ABP8EFB0_9MICO</name>
<dbReference type="InterPro" id="IPR042099">
    <property type="entry name" value="ANL_N_sf"/>
</dbReference>
<dbReference type="InterPro" id="IPR025110">
    <property type="entry name" value="AMP-bd_C"/>
</dbReference>
<dbReference type="InterPro" id="IPR020845">
    <property type="entry name" value="AMP-binding_CS"/>
</dbReference>
<feature type="domain" description="AMP-dependent synthetase/ligase" evidence="1">
    <location>
        <begin position="10"/>
        <end position="359"/>
    </location>
</feature>
<dbReference type="Pfam" id="PF00501">
    <property type="entry name" value="AMP-binding"/>
    <property type="match status" value="1"/>
</dbReference>
<evidence type="ECO:0000259" key="1">
    <source>
        <dbReference type="Pfam" id="PF00501"/>
    </source>
</evidence>
<evidence type="ECO:0000313" key="4">
    <source>
        <dbReference type="Proteomes" id="UP001501586"/>
    </source>
</evidence>
<keyword evidence="3" id="KW-0436">Ligase</keyword>
<feature type="domain" description="AMP-binding enzyme C-terminal" evidence="2">
    <location>
        <begin position="409"/>
        <end position="483"/>
    </location>
</feature>
<protein>
    <submittedName>
        <fullName evidence="3">Long-chain fatty acid--CoA ligase</fullName>
    </submittedName>
</protein>
<dbReference type="Pfam" id="PF13193">
    <property type="entry name" value="AMP-binding_C"/>
    <property type="match status" value="1"/>
</dbReference>
<dbReference type="SUPFAM" id="SSF56801">
    <property type="entry name" value="Acetyl-CoA synthetase-like"/>
    <property type="match status" value="1"/>
</dbReference>
<sequence length="504" mass="53733">MAMTVQSALRWWSQTAGERDALIFEDDRLNYQLVDTWSSRIARRLHEGGVAKGDRVALKAGNSHIWAVTALGIIKAGAVVVPQNPRLTSAEVAKVLDSADSVALIADSSAEEFAEVADLVPALRTFTLDEMAALRSGAPDDFVVETDEEDMVAVIFTSGSTGTPKGAMLTNRSLMGIVFETTLTEAGFGTGATSLLLLPLAFTPGLVTGLLTSTVLGGTLIIERTIDPARALRLIDEHAVTALFGVPFLWEALSRAPEFERASLVSLKTAWVGGAAVPIPMLEKYAAKGVRLRQIYGCSEAGGVSTATLARESGDHPDSCGIGSVFTDVRVVDANGDECAPGQQGEILLRGPGITPGYYGDPETTAEVLKDGWLCTNDLGVRDEEGRLTFVDRIKDIIISGGINISPIEIEQVIAEIPGVLEVVVIAAPDAKFGETPAAIITVDGDVREADVVAHCEAVLADYKLPRYVIIRDEPLPRLPSGKLAKLEIRDEYADVPGQFEKVR</sequence>
<proteinExistence type="predicted"/>
<dbReference type="InterPro" id="IPR000873">
    <property type="entry name" value="AMP-dep_synth/lig_dom"/>
</dbReference>
<reference evidence="4" key="1">
    <citation type="journal article" date="2019" name="Int. J. Syst. Evol. Microbiol.">
        <title>The Global Catalogue of Microorganisms (GCM) 10K type strain sequencing project: providing services to taxonomists for standard genome sequencing and annotation.</title>
        <authorList>
            <consortium name="The Broad Institute Genomics Platform"/>
            <consortium name="The Broad Institute Genome Sequencing Center for Infectious Disease"/>
            <person name="Wu L."/>
            <person name="Ma J."/>
        </authorList>
    </citation>
    <scope>NUCLEOTIDE SEQUENCE [LARGE SCALE GENOMIC DNA]</scope>
    <source>
        <strain evidence="4">JCM 17458</strain>
    </source>
</reference>
<dbReference type="InterPro" id="IPR050237">
    <property type="entry name" value="ATP-dep_AMP-bd_enzyme"/>
</dbReference>
<dbReference type="PANTHER" id="PTHR43767">
    <property type="entry name" value="LONG-CHAIN-FATTY-ACID--COA LIGASE"/>
    <property type="match status" value="1"/>
</dbReference>
<keyword evidence="4" id="KW-1185">Reference proteome</keyword>
<comment type="caution">
    <text evidence="3">The sequence shown here is derived from an EMBL/GenBank/DDBJ whole genome shotgun (WGS) entry which is preliminary data.</text>
</comment>
<dbReference type="GO" id="GO:0016874">
    <property type="term" value="F:ligase activity"/>
    <property type="evidence" value="ECO:0007669"/>
    <property type="project" value="UniProtKB-KW"/>
</dbReference>
<dbReference type="Gene3D" id="3.40.50.12780">
    <property type="entry name" value="N-terminal domain of ligase-like"/>
    <property type="match status" value="1"/>
</dbReference>
<dbReference type="Proteomes" id="UP001501586">
    <property type="component" value="Unassembled WGS sequence"/>
</dbReference>
<accession>A0ABP8EFB0</accession>
<dbReference type="PANTHER" id="PTHR43767:SF1">
    <property type="entry name" value="NONRIBOSOMAL PEPTIDE SYNTHASE PES1 (EUROFUNG)-RELATED"/>
    <property type="match status" value="1"/>
</dbReference>
<dbReference type="RefSeq" id="WP_236865691.1">
    <property type="nucleotide sequence ID" value="NZ_BAABAZ010000003.1"/>
</dbReference>
<evidence type="ECO:0000313" key="3">
    <source>
        <dbReference type="EMBL" id="GAA4282640.1"/>
    </source>
</evidence>
<dbReference type="EMBL" id="BAABAZ010000003">
    <property type="protein sequence ID" value="GAA4282640.1"/>
    <property type="molecule type" value="Genomic_DNA"/>
</dbReference>